<evidence type="ECO:0000313" key="11">
    <source>
        <dbReference type="Proteomes" id="UP000318103"/>
    </source>
</evidence>
<dbReference type="GO" id="GO:0004674">
    <property type="term" value="F:protein serine/threonine kinase activity"/>
    <property type="evidence" value="ECO:0007669"/>
    <property type="project" value="UniProtKB-KW"/>
</dbReference>
<evidence type="ECO:0000256" key="1">
    <source>
        <dbReference type="ARBA" id="ARBA00012513"/>
    </source>
</evidence>
<evidence type="ECO:0000256" key="3">
    <source>
        <dbReference type="ARBA" id="ARBA00022679"/>
    </source>
</evidence>
<keyword evidence="11" id="KW-1185">Reference proteome</keyword>
<feature type="compositionally biased region" description="Basic and acidic residues" evidence="8">
    <location>
        <begin position="357"/>
        <end position="367"/>
    </location>
</feature>
<gene>
    <name evidence="10" type="ORF">FB563_2020</name>
</gene>
<feature type="domain" description="Protein kinase" evidence="9">
    <location>
        <begin position="19"/>
        <end position="278"/>
    </location>
</feature>
<dbReference type="CDD" id="cd14014">
    <property type="entry name" value="STKc_PknB_like"/>
    <property type="match status" value="1"/>
</dbReference>
<evidence type="ECO:0000256" key="8">
    <source>
        <dbReference type="SAM" id="MobiDB-lite"/>
    </source>
</evidence>
<evidence type="ECO:0000259" key="9">
    <source>
        <dbReference type="PROSITE" id="PS50011"/>
    </source>
</evidence>
<dbReference type="PROSITE" id="PS00108">
    <property type="entry name" value="PROTEIN_KINASE_ST"/>
    <property type="match status" value="1"/>
</dbReference>
<dbReference type="PANTHER" id="PTHR43289:SF6">
    <property type="entry name" value="SERINE_THREONINE-PROTEIN KINASE NEKL-3"/>
    <property type="match status" value="1"/>
</dbReference>
<feature type="compositionally biased region" description="Low complexity" evidence="8">
    <location>
        <begin position="469"/>
        <end position="479"/>
    </location>
</feature>
<dbReference type="EC" id="2.7.11.1" evidence="1"/>
<evidence type="ECO:0000256" key="5">
    <source>
        <dbReference type="ARBA" id="ARBA00022777"/>
    </source>
</evidence>
<dbReference type="PROSITE" id="PS00107">
    <property type="entry name" value="PROTEIN_KINASE_ATP"/>
    <property type="match status" value="1"/>
</dbReference>
<dbReference type="SUPFAM" id="SSF56112">
    <property type="entry name" value="Protein kinase-like (PK-like)"/>
    <property type="match status" value="1"/>
</dbReference>
<name>A0A542UDC4_9ACTN</name>
<keyword evidence="3" id="KW-0808">Transferase</keyword>
<dbReference type="Gene3D" id="3.30.200.20">
    <property type="entry name" value="Phosphorylase Kinase, domain 1"/>
    <property type="match status" value="1"/>
</dbReference>
<dbReference type="AlphaFoldDB" id="A0A542UDC4"/>
<sequence length="659" mass="68195">MMGRMGTEGADFRVIAGRYRLEARIGRGGMGVVWRAEDQVLGRRVAVKELLPDDSLAEGDARRRRDRTFREARAVAQLRHPHIIVVHDVVEQDERPYLVMELIEGGSLADRISQQGPVDAAEAARIGIALLGAVRTAHEAGVLHRDIKPANVLIESDTGRVVLTDFGIAQVAGATTLTETGSFVGSPEYTAPERMSGLRTGPESDLWSLGALLCTVLSGESPFRRDSLGGILHAVVAAEIRPPAEAEPLLPVVRGLLERDPDRRLGAAEAEQMLRTFLETGRTPEAPGPPGAPVSGRGHRIGGGRTPRPGVTGSWTQRSRAAGSRFPGSGPVGSRTPGAGAAGGRPSESDAAQGRTPRSDGARDRTADAAGARAPGADADSGRAPRSDAAGSRTPEGVAGYTPTQQDLPHGGPQSPPTVSGTAAEPPARTSTRGVLVAALLVAALAGAGVSAAALLLHGSGHGGGSPGGTATSPATGTGTRPSARPSLSPTLASPGPLPSGTAPTASGGSRTAPSGYRTARDPAGFSLAVPDDFTRSPQGERVFYLSPGGTFRLGIKVADPQPGGPRAVMNRSAADGPATNPGYHDGRVTPTGHDGHPAALWEFTWNGFSAAEGPRHTYDLCWEEAGRMYDVWVSAPVGKVREAREYFDVAVDTFRAGS</sequence>
<protein>
    <recommendedName>
        <fullName evidence="1">non-specific serine/threonine protein kinase</fullName>
        <ecNumber evidence="1">2.7.11.1</ecNumber>
    </recommendedName>
</protein>
<dbReference type="SMART" id="SM00220">
    <property type="entry name" value="S_TKc"/>
    <property type="match status" value="1"/>
</dbReference>
<keyword evidence="6 7" id="KW-0067">ATP-binding</keyword>
<evidence type="ECO:0000256" key="4">
    <source>
        <dbReference type="ARBA" id="ARBA00022741"/>
    </source>
</evidence>
<evidence type="ECO:0000256" key="2">
    <source>
        <dbReference type="ARBA" id="ARBA00022527"/>
    </source>
</evidence>
<dbReference type="EMBL" id="VFNX01000001">
    <property type="protein sequence ID" value="TQK97064.1"/>
    <property type="molecule type" value="Genomic_DNA"/>
</dbReference>
<dbReference type="InterPro" id="IPR008271">
    <property type="entry name" value="Ser/Thr_kinase_AS"/>
</dbReference>
<dbReference type="InterPro" id="IPR011009">
    <property type="entry name" value="Kinase-like_dom_sf"/>
</dbReference>
<dbReference type="Gene3D" id="1.10.510.10">
    <property type="entry name" value="Transferase(Phosphotransferase) domain 1"/>
    <property type="match status" value="1"/>
</dbReference>
<accession>A0A542UDC4</accession>
<comment type="caution">
    <text evidence="10">The sequence shown here is derived from an EMBL/GenBank/DDBJ whole genome shotgun (WGS) entry which is preliminary data.</text>
</comment>
<evidence type="ECO:0000256" key="7">
    <source>
        <dbReference type="PROSITE-ProRule" id="PRU10141"/>
    </source>
</evidence>
<reference evidence="10 11" key="1">
    <citation type="submission" date="2019-06" db="EMBL/GenBank/DDBJ databases">
        <title>Sequencing the genomes of 1000 actinobacteria strains.</title>
        <authorList>
            <person name="Klenk H.-P."/>
        </authorList>
    </citation>
    <scope>NUCLEOTIDE SEQUENCE [LARGE SCALE GENOMIC DNA]</scope>
    <source>
        <strain evidence="10 11">DSM 41929</strain>
    </source>
</reference>
<dbReference type="PANTHER" id="PTHR43289">
    <property type="entry name" value="MITOGEN-ACTIVATED PROTEIN KINASE KINASE KINASE 20-RELATED"/>
    <property type="match status" value="1"/>
</dbReference>
<feature type="region of interest" description="Disordered" evidence="8">
    <location>
        <begin position="463"/>
        <end position="533"/>
    </location>
</feature>
<evidence type="ECO:0000313" key="10">
    <source>
        <dbReference type="EMBL" id="TQK97064.1"/>
    </source>
</evidence>
<dbReference type="Proteomes" id="UP000318103">
    <property type="component" value="Unassembled WGS sequence"/>
</dbReference>
<keyword evidence="4 7" id="KW-0547">Nucleotide-binding</keyword>
<feature type="compositionally biased region" description="Polar residues" evidence="8">
    <location>
        <begin position="502"/>
        <end position="513"/>
    </location>
</feature>
<dbReference type="GO" id="GO:0005524">
    <property type="term" value="F:ATP binding"/>
    <property type="evidence" value="ECO:0007669"/>
    <property type="project" value="UniProtKB-UniRule"/>
</dbReference>
<dbReference type="PROSITE" id="PS50011">
    <property type="entry name" value="PROTEIN_KINASE_DOM"/>
    <property type="match status" value="1"/>
</dbReference>
<feature type="compositionally biased region" description="Low complexity" evidence="8">
    <location>
        <begin position="368"/>
        <end position="379"/>
    </location>
</feature>
<keyword evidence="2 10" id="KW-0723">Serine/threonine-protein kinase</keyword>
<dbReference type="Pfam" id="PF00069">
    <property type="entry name" value="Pkinase"/>
    <property type="match status" value="1"/>
</dbReference>
<dbReference type="InterPro" id="IPR017441">
    <property type="entry name" value="Protein_kinase_ATP_BS"/>
</dbReference>
<feature type="region of interest" description="Disordered" evidence="8">
    <location>
        <begin position="279"/>
        <end position="427"/>
    </location>
</feature>
<keyword evidence="5 10" id="KW-0418">Kinase</keyword>
<proteinExistence type="predicted"/>
<organism evidence="10 11">
    <name type="scientific">Streptomyces puniciscabiei</name>
    <dbReference type="NCBI Taxonomy" id="164348"/>
    <lineage>
        <taxon>Bacteria</taxon>
        <taxon>Bacillati</taxon>
        <taxon>Actinomycetota</taxon>
        <taxon>Actinomycetes</taxon>
        <taxon>Kitasatosporales</taxon>
        <taxon>Streptomycetaceae</taxon>
        <taxon>Streptomyces</taxon>
    </lineage>
</organism>
<feature type="binding site" evidence="7">
    <location>
        <position position="48"/>
    </location>
    <ligand>
        <name>ATP</name>
        <dbReference type="ChEBI" id="CHEBI:30616"/>
    </ligand>
</feature>
<evidence type="ECO:0000256" key="6">
    <source>
        <dbReference type="ARBA" id="ARBA00022840"/>
    </source>
</evidence>
<dbReference type="InterPro" id="IPR000719">
    <property type="entry name" value="Prot_kinase_dom"/>
</dbReference>